<reference evidence="4" key="1">
    <citation type="submission" date="2020-04" db="EMBL/GenBank/DDBJ databases">
        <authorList>
            <person name="Alioto T."/>
            <person name="Alioto T."/>
            <person name="Gomez Garrido J."/>
        </authorList>
    </citation>
    <scope>NUCLEOTIDE SEQUENCE</scope>
    <source>
        <strain evidence="4">A484AB</strain>
    </source>
</reference>
<gene>
    <name evidence="4" type="ORF">PACLA_8A029908</name>
</gene>
<dbReference type="EMBL" id="CACRXK020003259">
    <property type="protein sequence ID" value="CAB3998069.1"/>
    <property type="molecule type" value="Genomic_DNA"/>
</dbReference>
<dbReference type="Gene3D" id="3.10.10.10">
    <property type="entry name" value="HIV Type 1 Reverse Transcriptase, subunit A, domain 1"/>
    <property type="match status" value="1"/>
</dbReference>
<feature type="domain" description="Reverse transcriptase/retrotransposon-derived protein RNase H-like" evidence="3">
    <location>
        <begin position="515"/>
        <end position="609"/>
    </location>
</feature>
<keyword evidence="5" id="KW-1185">Reference proteome</keyword>
<evidence type="ECO:0000256" key="1">
    <source>
        <dbReference type="SAM" id="MobiDB-lite"/>
    </source>
</evidence>
<comment type="caution">
    <text evidence="4">The sequence shown here is derived from an EMBL/GenBank/DDBJ whole genome shotgun (WGS) entry which is preliminary data.</text>
</comment>
<dbReference type="OrthoDB" id="3363652at2759"/>
<dbReference type="AlphaFoldDB" id="A0A7D9I479"/>
<dbReference type="FunFam" id="3.10.20.370:FF:000001">
    <property type="entry name" value="Retrovirus-related Pol polyprotein from transposon 17.6-like protein"/>
    <property type="match status" value="1"/>
</dbReference>
<dbReference type="PANTHER" id="PTHR37984:SF8">
    <property type="entry name" value="CCHC-TYPE DOMAIN-CONTAINING PROTEIN"/>
    <property type="match status" value="1"/>
</dbReference>
<feature type="compositionally biased region" description="Polar residues" evidence="1">
    <location>
        <begin position="119"/>
        <end position="130"/>
    </location>
</feature>
<evidence type="ECO:0000259" key="2">
    <source>
        <dbReference type="Pfam" id="PF00078"/>
    </source>
</evidence>
<dbReference type="Pfam" id="PF00078">
    <property type="entry name" value="RVT_1"/>
    <property type="match status" value="1"/>
</dbReference>
<dbReference type="CDD" id="cd09274">
    <property type="entry name" value="RNase_HI_RT_Ty3"/>
    <property type="match status" value="1"/>
</dbReference>
<dbReference type="FunFam" id="3.30.70.270:FF:000063">
    <property type="entry name" value="Zinc knuckle domaincontaining protein"/>
    <property type="match status" value="1"/>
</dbReference>
<dbReference type="Gene3D" id="3.10.20.370">
    <property type="match status" value="1"/>
</dbReference>
<dbReference type="InterPro" id="IPR043502">
    <property type="entry name" value="DNA/RNA_pol_sf"/>
</dbReference>
<dbReference type="InterPro" id="IPR041577">
    <property type="entry name" value="RT_RNaseH_2"/>
</dbReference>
<dbReference type="SUPFAM" id="SSF56672">
    <property type="entry name" value="DNA/RNA polymerases"/>
    <property type="match status" value="1"/>
</dbReference>
<dbReference type="Gene3D" id="2.40.70.10">
    <property type="entry name" value="Acid Proteases"/>
    <property type="match status" value="1"/>
</dbReference>
<evidence type="ECO:0000313" key="4">
    <source>
        <dbReference type="EMBL" id="CAB3998069.1"/>
    </source>
</evidence>
<dbReference type="InterPro" id="IPR021109">
    <property type="entry name" value="Peptidase_aspartic_dom_sf"/>
</dbReference>
<dbReference type="PANTHER" id="PTHR37984">
    <property type="entry name" value="PROTEIN CBG26694"/>
    <property type="match status" value="1"/>
</dbReference>
<feature type="region of interest" description="Disordered" evidence="1">
    <location>
        <begin position="119"/>
        <end position="179"/>
    </location>
</feature>
<dbReference type="SUPFAM" id="SSF50630">
    <property type="entry name" value="Acid proteases"/>
    <property type="match status" value="1"/>
</dbReference>
<evidence type="ECO:0000313" key="5">
    <source>
        <dbReference type="Proteomes" id="UP001152795"/>
    </source>
</evidence>
<protein>
    <submittedName>
        <fullName evidence="4">Uncharacterized protein</fullName>
    </submittedName>
</protein>
<dbReference type="InterPro" id="IPR050951">
    <property type="entry name" value="Retrovirus_Pol_polyprotein"/>
</dbReference>
<dbReference type="Proteomes" id="UP001152795">
    <property type="component" value="Unassembled WGS sequence"/>
</dbReference>
<dbReference type="Gene3D" id="3.30.70.270">
    <property type="match status" value="2"/>
</dbReference>
<dbReference type="InterPro" id="IPR000477">
    <property type="entry name" value="RT_dom"/>
</dbReference>
<feature type="domain" description="Reverse transcriptase" evidence="2">
    <location>
        <begin position="360"/>
        <end position="450"/>
    </location>
</feature>
<organism evidence="4 5">
    <name type="scientific">Paramuricea clavata</name>
    <name type="common">Red gorgonian</name>
    <name type="synonym">Violescent sea-whip</name>
    <dbReference type="NCBI Taxonomy" id="317549"/>
    <lineage>
        <taxon>Eukaryota</taxon>
        <taxon>Metazoa</taxon>
        <taxon>Cnidaria</taxon>
        <taxon>Anthozoa</taxon>
        <taxon>Octocorallia</taxon>
        <taxon>Malacalcyonacea</taxon>
        <taxon>Plexauridae</taxon>
        <taxon>Paramuricea</taxon>
    </lineage>
</organism>
<dbReference type="CDD" id="cd01647">
    <property type="entry name" value="RT_LTR"/>
    <property type="match status" value="1"/>
</dbReference>
<name>A0A7D9I479_PARCT</name>
<sequence length="625" mass="72154">MEQEAEQAVGQPAVYLSHNISPPQPLDLRNSGEVVENFKLWKEKYNNYFIISRLENESPAFQLAMFKHSLGDEDLKVIKTFGYNEHKNSSDWKVLLRMQDLTLSKCIDMCRSEEITEMQMKSMSETSNDYANKIKTQRRRQYEESESDGSEDNERKTNTCQISESVQPGEKPATKSEEEEISVVRIQAMKEKAVFAKMLVNNVHVYFQVNCGASANILPYKYVEKEKISPCDRTLVMWNGTKVKPLGTCVIRVVNLRNQKYDVKLLIVKDDLTLLLGLKTTEEMRLLTIHKENFISTVFCKKTEVVHKHAERLGVITPVEEPTEWVSQIVVAVKKSGALCVCIDPKPLNEALEREIRRRTFSTPYGRFWWLRLPFGLNVSSEIFQKRLNQELVGLEGVRCIADDILVYGTDEKDHNKNLERLLERCKEKSIKLTKDKLEFKCKEVSFHGHLLTNEGLKVDLGKVKVIMQMPQPTTPEEILRLNRMVNYLSRFLPNLLEVMKPLRDLAHKELAWCWLEIHEKAWNEVKHLIAMTPVLAYYKPSESLEIQCDSSQTGLGVALMQNGHPIAYASRTLSETETRYAQIQKEILSIVYAVEKFNDYTFGRKVTVHSDHKPLESILKKPLH</sequence>
<dbReference type="InterPro" id="IPR043128">
    <property type="entry name" value="Rev_trsase/Diguanyl_cyclase"/>
</dbReference>
<dbReference type="Pfam" id="PF17919">
    <property type="entry name" value="RT_RNaseH_2"/>
    <property type="match status" value="1"/>
</dbReference>
<proteinExistence type="predicted"/>
<accession>A0A7D9I479</accession>
<evidence type="ECO:0000259" key="3">
    <source>
        <dbReference type="Pfam" id="PF17919"/>
    </source>
</evidence>